<name>A0A848CSV9_9FIRM</name>
<evidence type="ECO:0000313" key="3">
    <source>
        <dbReference type="EMBL" id="NME58443.1"/>
    </source>
</evidence>
<dbReference type="AlphaFoldDB" id="A0A848CSV9"/>
<evidence type="ECO:0000313" key="4">
    <source>
        <dbReference type="Proteomes" id="UP000580130"/>
    </source>
</evidence>
<dbReference type="PANTHER" id="PTHR30408">
    <property type="entry name" value="TYPE-1 RESTRICTION ENZYME ECOKI SPECIFICITY PROTEIN"/>
    <property type="match status" value="1"/>
</dbReference>
<dbReference type="InterPro" id="IPR044946">
    <property type="entry name" value="Restrct_endonuc_typeI_TRD_sf"/>
</dbReference>
<sequence>MQTQALYKAWFVDFEPFGGVMPSSWKLSKFGDIISIKTNSFSPAKNPDAMLEHYSIPAYDEQKYPVFESAADVKSNKYILTSNSVMISKLNPDTKRVWRPMCVTDFAVSSTEFIIFEANIPAFKDFVFSIIDSAAFSDWMCSHTTGSTNSRQRTSPKATLEFQVTLPDNQTISDFCAIVTPMYDIIANNICENQKLAQIRDTLLPKLMSGEIDVSDIRF</sequence>
<evidence type="ECO:0000256" key="2">
    <source>
        <dbReference type="ARBA" id="ARBA00023125"/>
    </source>
</evidence>
<keyword evidence="2" id="KW-0238">DNA-binding</keyword>
<evidence type="ECO:0008006" key="5">
    <source>
        <dbReference type="Google" id="ProtNLM"/>
    </source>
</evidence>
<protein>
    <recommendedName>
        <fullName evidence="5">Restriction endonuclease subunit S</fullName>
    </recommendedName>
</protein>
<dbReference type="GO" id="GO:0009307">
    <property type="term" value="P:DNA restriction-modification system"/>
    <property type="evidence" value="ECO:0007669"/>
    <property type="project" value="UniProtKB-KW"/>
</dbReference>
<dbReference type="SUPFAM" id="SSF116734">
    <property type="entry name" value="DNA methylase specificity domain"/>
    <property type="match status" value="1"/>
</dbReference>
<gene>
    <name evidence="3" type="ORF">HF855_13895</name>
</gene>
<dbReference type="EMBL" id="JABAFX010000083">
    <property type="protein sequence ID" value="NME58443.1"/>
    <property type="molecule type" value="Genomic_DNA"/>
</dbReference>
<dbReference type="Gene3D" id="3.90.220.20">
    <property type="entry name" value="DNA methylase specificity domains"/>
    <property type="match status" value="1"/>
</dbReference>
<reference evidence="3 4" key="1">
    <citation type="submission" date="2020-04" db="EMBL/GenBank/DDBJ databases">
        <authorList>
            <person name="Hitch T.C.A."/>
            <person name="Wylensek D."/>
            <person name="Clavel T."/>
        </authorList>
    </citation>
    <scope>NUCLEOTIDE SEQUENCE [LARGE SCALE GENOMIC DNA]</scope>
    <source>
        <strain evidence="3 4">BSM-383-APC-5F</strain>
    </source>
</reference>
<proteinExistence type="predicted"/>
<dbReference type="GO" id="GO:0003677">
    <property type="term" value="F:DNA binding"/>
    <property type="evidence" value="ECO:0007669"/>
    <property type="project" value="UniProtKB-KW"/>
</dbReference>
<accession>A0A848CSV9</accession>
<dbReference type="PANTHER" id="PTHR30408:SF13">
    <property type="entry name" value="TYPE I RESTRICTION ENZYME HINDI SPECIFICITY SUBUNIT"/>
    <property type="match status" value="1"/>
</dbReference>
<comment type="caution">
    <text evidence="3">The sequence shown here is derived from an EMBL/GenBank/DDBJ whole genome shotgun (WGS) entry which is preliminary data.</text>
</comment>
<dbReference type="Proteomes" id="UP000580130">
    <property type="component" value="Unassembled WGS sequence"/>
</dbReference>
<dbReference type="InterPro" id="IPR052021">
    <property type="entry name" value="Type-I_RS_S_subunit"/>
</dbReference>
<keyword evidence="1" id="KW-0680">Restriction system</keyword>
<organism evidence="3 4">
    <name type="scientific">Dorea formicigenerans</name>
    <dbReference type="NCBI Taxonomy" id="39486"/>
    <lineage>
        <taxon>Bacteria</taxon>
        <taxon>Bacillati</taxon>
        <taxon>Bacillota</taxon>
        <taxon>Clostridia</taxon>
        <taxon>Lachnospirales</taxon>
        <taxon>Lachnospiraceae</taxon>
        <taxon>Dorea</taxon>
    </lineage>
</organism>
<evidence type="ECO:0000256" key="1">
    <source>
        <dbReference type="ARBA" id="ARBA00022747"/>
    </source>
</evidence>